<dbReference type="CDD" id="cd00067">
    <property type="entry name" value="GAL4"/>
    <property type="match status" value="1"/>
</dbReference>
<dbReference type="GO" id="GO:0000981">
    <property type="term" value="F:DNA-binding transcription factor activity, RNA polymerase II-specific"/>
    <property type="evidence" value="ECO:0007669"/>
    <property type="project" value="InterPro"/>
</dbReference>
<dbReference type="Pfam" id="PF00172">
    <property type="entry name" value="Zn_clus"/>
    <property type="match status" value="1"/>
</dbReference>
<reference evidence="9" key="2">
    <citation type="journal article" date="2023" name="IMA Fungus">
        <title>Comparative genomic study of the Penicillium genus elucidates a diverse pangenome and 15 lateral gene transfer events.</title>
        <authorList>
            <person name="Petersen C."/>
            <person name="Sorensen T."/>
            <person name="Nielsen M.R."/>
            <person name="Sondergaard T.E."/>
            <person name="Sorensen J.L."/>
            <person name="Fitzpatrick D.A."/>
            <person name="Frisvad J.C."/>
            <person name="Nielsen K.L."/>
        </authorList>
    </citation>
    <scope>NUCLEOTIDE SEQUENCE</scope>
    <source>
        <strain evidence="9">IBT 30761</strain>
    </source>
</reference>
<comment type="subcellular location">
    <subcellularLocation>
        <location evidence="1">Nucleus</location>
    </subcellularLocation>
</comment>
<dbReference type="GO" id="GO:0008270">
    <property type="term" value="F:zinc ion binding"/>
    <property type="evidence" value="ECO:0007669"/>
    <property type="project" value="InterPro"/>
</dbReference>
<dbReference type="PANTHER" id="PTHR47338">
    <property type="entry name" value="ZN(II)2CYS6 TRANSCRIPTION FACTOR (EUROFUNG)-RELATED"/>
    <property type="match status" value="1"/>
</dbReference>
<evidence type="ECO:0000256" key="4">
    <source>
        <dbReference type="ARBA" id="ARBA00023125"/>
    </source>
</evidence>
<dbReference type="GeneID" id="81355940"/>
<evidence type="ECO:0000313" key="9">
    <source>
        <dbReference type="EMBL" id="KAJ5103938.1"/>
    </source>
</evidence>
<dbReference type="InterPro" id="IPR036864">
    <property type="entry name" value="Zn2-C6_fun-type_DNA-bd_sf"/>
</dbReference>
<organism evidence="9 10">
    <name type="scientific">Penicillium argentinense</name>
    <dbReference type="NCBI Taxonomy" id="1131581"/>
    <lineage>
        <taxon>Eukaryota</taxon>
        <taxon>Fungi</taxon>
        <taxon>Dikarya</taxon>
        <taxon>Ascomycota</taxon>
        <taxon>Pezizomycotina</taxon>
        <taxon>Eurotiomycetes</taxon>
        <taxon>Eurotiomycetidae</taxon>
        <taxon>Eurotiales</taxon>
        <taxon>Aspergillaceae</taxon>
        <taxon>Penicillium</taxon>
    </lineage>
</organism>
<accession>A0A9W9FPI6</accession>
<keyword evidence="6" id="KW-0539">Nucleus</keyword>
<feature type="region of interest" description="Disordered" evidence="7">
    <location>
        <begin position="1"/>
        <end position="39"/>
    </location>
</feature>
<dbReference type="Proteomes" id="UP001149074">
    <property type="component" value="Unassembled WGS sequence"/>
</dbReference>
<dbReference type="Gene3D" id="4.10.240.10">
    <property type="entry name" value="Zn(2)-C6 fungal-type DNA-binding domain"/>
    <property type="match status" value="1"/>
</dbReference>
<keyword evidence="4" id="KW-0238">DNA-binding</keyword>
<keyword evidence="3" id="KW-0805">Transcription regulation</keyword>
<dbReference type="SMART" id="SM00066">
    <property type="entry name" value="GAL4"/>
    <property type="match status" value="1"/>
</dbReference>
<dbReference type="Pfam" id="PF04082">
    <property type="entry name" value="Fungal_trans"/>
    <property type="match status" value="1"/>
</dbReference>
<dbReference type="EMBL" id="JAPQKI010000004">
    <property type="protein sequence ID" value="KAJ5103938.1"/>
    <property type="molecule type" value="Genomic_DNA"/>
</dbReference>
<proteinExistence type="predicted"/>
<dbReference type="GO" id="GO:0005634">
    <property type="term" value="C:nucleus"/>
    <property type="evidence" value="ECO:0007669"/>
    <property type="project" value="UniProtKB-SubCell"/>
</dbReference>
<dbReference type="RefSeq" id="XP_056477318.1">
    <property type="nucleotide sequence ID" value="XM_056616961.1"/>
</dbReference>
<evidence type="ECO:0000313" key="10">
    <source>
        <dbReference type="Proteomes" id="UP001149074"/>
    </source>
</evidence>
<dbReference type="PANTHER" id="PTHR47338:SF4">
    <property type="entry name" value="ZN(II)2CYS6 TRANSCRIPTION FACTOR (EUROFUNG)"/>
    <property type="match status" value="1"/>
</dbReference>
<gene>
    <name evidence="9" type="ORF">N7532_004467</name>
</gene>
<dbReference type="InterPro" id="IPR001138">
    <property type="entry name" value="Zn2Cys6_DnaBD"/>
</dbReference>
<evidence type="ECO:0000256" key="2">
    <source>
        <dbReference type="ARBA" id="ARBA00022723"/>
    </source>
</evidence>
<dbReference type="GO" id="GO:0003677">
    <property type="term" value="F:DNA binding"/>
    <property type="evidence" value="ECO:0007669"/>
    <property type="project" value="UniProtKB-KW"/>
</dbReference>
<dbReference type="CDD" id="cd12148">
    <property type="entry name" value="fungal_TF_MHR"/>
    <property type="match status" value="1"/>
</dbReference>
<evidence type="ECO:0000256" key="5">
    <source>
        <dbReference type="ARBA" id="ARBA00023163"/>
    </source>
</evidence>
<evidence type="ECO:0000256" key="3">
    <source>
        <dbReference type="ARBA" id="ARBA00023015"/>
    </source>
</evidence>
<evidence type="ECO:0000256" key="7">
    <source>
        <dbReference type="SAM" id="MobiDB-lite"/>
    </source>
</evidence>
<dbReference type="InterPro" id="IPR050815">
    <property type="entry name" value="TF_fung"/>
</dbReference>
<feature type="domain" description="Zn(2)-C6 fungal-type" evidence="8">
    <location>
        <begin position="79"/>
        <end position="109"/>
    </location>
</feature>
<sequence>MKPQLVGCDGGSKQAAVGNLQLPQPRPPSTPDVSPHPPFSSSTLRYEILLSPILENSWNGSTLIMSVDSFHAIKRIRQACANCRRKKTKCSGERPVCSHCRRNRLACIWEPYSNTTQRLGDATGSQPLSNSPSNADNELLQRISMIESRLAELSGRDERNGNELVCTRPRTESVLIERSCRNLLCSFGLPASDNLGLNLLPAQPPVMIDYSSYPPTPVLKSVIDTYFQHLHNQPYSYFHESLFRQKLERNELPRCLVLAILASAVRFSSHDYYTGRTREAADAYARECWLAVLGEDLTAEGGLDLSTVQTVNLLAVVDYTGVYIPLAVKITKRPNITNENIAGRVSSGWLKIGLAARISQDLQLMIEPAGYLPYPEQEERRRSFWSAYLIDKLISCARSRPLVILDDDCNVQLPCDEQTFKEGRWKTTNTLSELLDWNSNVTENPSPFALVTLMASIFGRCTRYVHQDRRIEEIPPWDTKSEFSAIKSAMLLLESYSKVGDRPISEIVHETRSDEIGHLIFAHTLFHLCHCLLNHPFLVRLRLKPFGIKAPASFSTRALRSGCDHAKQLLDLLRDSSQSGYEVKSSFYAYCIAIAGGIHSLVSHLEIQTCGQSEHLQYFQRSVDALDGLGRLWTHAANMTVRLREFHNISDQFATTLLRPHPAEDLQPEYESIMWAMIDYGILGADPSQKPLSPQRTTTSNLPSPNSWVLGSELLHTDPTRFDIDNTDISSGLTPTMRLNEVENLLNCSPGADVLM</sequence>
<dbReference type="AlphaFoldDB" id="A0A9W9FPI6"/>
<keyword evidence="5" id="KW-0804">Transcription</keyword>
<dbReference type="OrthoDB" id="424974at2759"/>
<evidence type="ECO:0000256" key="1">
    <source>
        <dbReference type="ARBA" id="ARBA00004123"/>
    </source>
</evidence>
<evidence type="ECO:0000259" key="8">
    <source>
        <dbReference type="PROSITE" id="PS50048"/>
    </source>
</evidence>
<dbReference type="SUPFAM" id="SSF57701">
    <property type="entry name" value="Zn2/Cys6 DNA-binding domain"/>
    <property type="match status" value="1"/>
</dbReference>
<reference evidence="9" key="1">
    <citation type="submission" date="2022-11" db="EMBL/GenBank/DDBJ databases">
        <authorList>
            <person name="Petersen C."/>
        </authorList>
    </citation>
    <scope>NUCLEOTIDE SEQUENCE</scope>
    <source>
        <strain evidence="9">IBT 30761</strain>
    </source>
</reference>
<dbReference type="PROSITE" id="PS50048">
    <property type="entry name" value="ZN2_CY6_FUNGAL_2"/>
    <property type="match status" value="1"/>
</dbReference>
<protein>
    <submittedName>
        <fullName evidence="9">Zn(II)2Cys6 transcription factor</fullName>
    </submittedName>
</protein>
<keyword evidence="10" id="KW-1185">Reference proteome</keyword>
<name>A0A9W9FPI6_9EURO</name>
<dbReference type="PROSITE" id="PS00463">
    <property type="entry name" value="ZN2_CY6_FUNGAL_1"/>
    <property type="match status" value="1"/>
</dbReference>
<dbReference type="GO" id="GO:0006351">
    <property type="term" value="P:DNA-templated transcription"/>
    <property type="evidence" value="ECO:0007669"/>
    <property type="project" value="InterPro"/>
</dbReference>
<dbReference type="InterPro" id="IPR007219">
    <property type="entry name" value="XnlR_reg_dom"/>
</dbReference>
<dbReference type="SMART" id="SM00906">
    <property type="entry name" value="Fungal_trans"/>
    <property type="match status" value="1"/>
</dbReference>
<keyword evidence="2" id="KW-0479">Metal-binding</keyword>
<evidence type="ECO:0000256" key="6">
    <source>
        <dbReference type="ARBA" id="ARBA00023242"/>
    </source>
</evidence>
<feature type="compositionally biased region" description="Pro residues" evidence="7">
    <location>
        <begin position="24"/>
        <end position="38"/>
    </location>
</feature>
<comment type="caution">
    <text evidence="9">The sequence shown here is derived from an EMBL/GenBank/DDBJ whole genome shotgun (WGS) entry which is preliminary data.</text>
</comment>